<dbReference type="Proteomes" id="UP000807825">
    <property type="component" value="Unassembled WGS sequence"/>
</dbReference>
<evidence type="ECO:0000313" key="1">
    <source>
        <dbReference type="EMBL" id="MBI5249209.1"/>
    </source>
</evidence>
<protein>
    <submittedName>
        <fullName evidence="1">Uncharacterized protein</fullName>
    </submittedName>
</protein>
<dbReference type="EMBL" id="JACRDE010000192">
    <property type="protein sequence ID" value="MBI5249209.1"/>
    <property type="molecule type" value="Genomic_DNA"/>
</dbReference>
<comment type="caution">
    <text evidence="1">The sequence shown here is derived from an EMBL/GenBank/DDBJ whole genome shotgun (WGS) entry which is preliminary data.</text>
</comment>
<dbReference type="AlphaFoldDB" id="A0A9D6Z2V7"/>
<name>A0A9D6Z2V7_9BACT</name>
<accession>A0A9D6Z2V7</accession>
<evidence type="ECO:0000313" key="2">
    <source>
        <dbReference type="Proteomes" id="UP000807825"/>
    </source>
</evidence>
<gene>
    <name evidence="1" type="ORF">HY912_06920</name>
</gene>
<proteinExistence type="predicted"/>
<organism evidence="1 2">
    <name type="scientific">Desulfomonile tiedjei</name>
    <dbReference type="NCBI Taxonomy" id="2358"/>
    <lineage>
        <taxon>Bacteria</taxon>
        <taxon>Pseudomonadati</taxon>
        <taxon>Thermodesulfobacteriota</taxon>
        <taxon>Desulfomonilia</taxon>
        <taxon>Desulfomonilales</taxon>
        <taxon>Desulfomonilaceae</taxon>
        <taxon>Desulfomonile</taxon>
    </lineage>
</organism>
<sequence length="57" mass="6705">MEENYYGFNLGQVVIGTLKLLKNKGVLEEQEVLDLLWDAKEPLFPWNKQDIKELIKL</sequence>
<reference evidence="1" key="1">
    <citation type="submission" date="2020-07" db="EMBL/GenBank/DDBJ databases">
        <title>Huge and variable diversity of episymbiotic CPR bacteria and DPANN archaea in groundwater ecosystems.</title>
        <authorList>
            <person name="He C.Y."/>
            <person name="Keren R."/>
            <person name="Whittaker M."/>
            <person name="Farag I.F."/>
            <person name="Doudna J."/>
            <person name="Cate J.H.D."/>
            <person name="Banfield J.F."/>
        </authorList>
    </citation>
    <scope>NUCLEOTIDE SEQUENCE</scope>
    <source>
        <strain evidence="1">NC_groundwater_1664_Pr3_B-0.1um_52_9</strain>
    </source>
</reference>